<feature type="region of interest" description="Disordered" evidence="1">
    <location>
        <begin position="1"/>
        <end position="25"/>
    </location>
</feature>
<evidence type="ECO:0000256" key="1">
    <source>
        <dbReference type="SAM" id="MobiDB-lite"/>
    </source>
</evidence>
<dbReference type="GO" id="GO:0005737">
    <property type="term" value="C:cytoplasm"/>
    <property type="evidence" value="ECO:0007669"/>
    <property type="project" value="TreeGrafter"/>
</dbReference>
<protein>
    <submittedName>
        <fullName evidence="2">Uncharacterized protein</fullName>
    </submittedName>
</protein>
<dbReference type="PANTHER" id="PTHR46026">
    <property type="entry name" value="RHO-TYPE GUANINE NUCLEOTIDE EXCHANGE FACTOR, ISOFORM F"/>
    <property type="match status" value="1"/>
</dbReference>
<organism evidence="2 3">
    <name type="scientific">Polypedilum vanderplanki</name>
    <name type="common">Sleeping chironomid midge</name>
    <dbReference type="NCBI Taxonomy" id="319348"/>
    <lineage>
        <taxon>Eukaryota</taxon>
        <taxon>Metazoa</taxon>
        <taxon>Ecdysozoa</taxon>
        <taxon>Arthropoda</taxon>
        <taxon>Hexapoda</taxon>
        <taxon>Insecta</taxon>
        <taxon>Pterygota</taxon>
        <taxon>Neoptera</taxon>
        <taxon>Endopterygota</taxon>
        <taxon>Diptera</taxon>
        <taxon>Nematocera</taxon>
        <taxon>Chironomoidea</taxon>
        <taxon>Chironomidae</taxon>
        <taxon>Chironominae</taxon>
        <taxon>Polypedilum</taxon>
        <taxon>Polypedilum</taxon>
    </lineage>
</organism>
<reference evidence="2" key="1">
    <citation type="submission" date="2021-03" db="EMBL/GenBank/DDBJ databases">
        <title>Chromosome level genome of the anhydrobiotic midge Polypedilum vanderplanki.</title>
        <authorList>
            <person name="Yoshida Y."/>
            <person name="Kikawada T."/>
            <person name="Gusev O."/>
        </authorList>
    </citation>
    <scope>NUCLEOTIDE SEQUENCE</scope>
    <source>
        <strain evidence="2">NIAS01</strain>
        <tissue evidence="2">Whole body or cell culture</tissue>
    </source>
</reference>
<proteinExistence type="predicted"/>
<gene>
    <name evidence="2" type="ORF">PVAND_005433</name>
</gene>
<dbReference type="GO" id="GO:0005085">
    <property type="term" value="F:guanyl-nucleotide exchange factor activity"/>
    <property type="evidence" value="ECO:0007669"/>
    <property type="project" value="TreeGrafter"/>
</dbReference>
<dbReference type="Proteomes" id="UP001107558">
    <property type="component" value="Chromosome 2"/>
</dbReference>
<evidence type="ECO:0000313" key="3">
    <source>
        <dbReference type="Proteomes" id="UP001107558"/>
    </source>
</evidence>
<accession>A0A9J6BZZ0</accession>
<dbReference type="AlphaFoldDB" id="A0A9J6BZZ0"/>
<evidence type="ECO:0000313" key="2">
    <source>
        <dbReference type="EMBL" id="KAG5675537.1"/>
    </source>
</evidence>
<dbReference type="EMBL" id="JADBJN010000002">
    <property type="protein sequence ID" value="KAG5675537.1"/>
    <property type="molecule type" value="Genomic_DNA"/>
</dbReference>
<dbReference type="PANTHER" id="PTHR46026:SF1">
    <property type="entry name" value="RHO-TYPE GUANINE NUCLEOTIDE EXCHANGE FACTOR, ISOFORM F"/>
    <property type="match status" value="1"/>
</dbReference>
<comment type="caution">
    <text evidence="2">The sequence shown here is derived from an EMBL/GenBank/DDBJ whole genome shotgun (WGS) entry which is preliminary data.</text>
</comment>
<sequence>MSPTSLQGTPTRNTSSGMQQISQHKRSLSFNHHLSYNQVYPQQQQMQQSQQSQTFMKQNLIPQHQLLSQRKEIVPTSPNIKNNPTKSDWSITNLRPSCPLRPLCIAVNQSSSQLKFELSTKKVQPTYEEDALVLRVIEAYSIAFQNTSRNTIHSALQPFTPCLPIRDGKLQSSKHFSSSNPQLPYICSSISTYVNNYHHHQHLPNLSTPSINSSVIWREVCPNNFNLYASSISSLNSSPYKSRYSMGKEEIRAASEERPPTYKGLTDNNNFKHLGTNFKKFPSNYDSQNLNNITANSPLLARKSCFQQNKFWCKSQSPTPTQQARQKQFNTIASNSGEKSSFLYDRRLNKSFETANGLLTENANCQNDKSIKNSLFRRSSTPQLHSIYCEGNQRDSVTSSWCCGNFVLKQWKKMNQQY</sequence>
<name>A0A9J6BZZ0_POLVA</name>
<dbReference type="OrthoDB" id="6019202at2759"/>
<keyword evidence="3" id="KW-1185">Reference proteome</keyword>